<gene>
    <name evidence="3" type="ORF">CV102_15065</name>
</gene>
<organism evidence="3 4">
    <name type="scientific">Natronococcus pandeyae</name>
    <dbReference type="NCBI Taxonomy" id="2055836"/>
    <lineage>
        <taxon>Archaea</taxon>
        <taxon>Methanobacteriati</taxon>
        <taxon>Methanobacteriota</taxon>
        <taxon>Stenosarchaea group</taxon>
        <taxon>Halobacteria</taxon>
        <taxon>Halobacteriales</taxon>
        <taxon>Natrialbaceae</taxon>
        <taxon>Natronococcus</taxon>
    </lineage>
</organism>
<protein>
    <submittedName>
        <fullName evidence="3">Uncharacterized protein</fullName>
    </submittedName>
</protein>
<evidence type="ECO:0000313" key="3">
    <source>
        <dbReference type="EMBL" id="TYL37658.1"/>
    </source>
</evidence>
<accession>A0A8J8TPP9</accession>
<keyword evidence="2" id="KW-0472">Membrane</keyword>
<keyword evidence="4" id="KW-1185">Reference proteome</keyword>
<evidence type="ECO:0000256" key="2">
    <source>
        <dbReference type="SAM" id="Phobius"/>
    </source>
</evidence>
<feature type="transmembrane region" description="Helical" evidence="2">
    <location>
        <begin position="24"/>
        <end position="41"/>
    </location>
</feature>
<feature type="compositionally biased region" description="Basic and acidic residues" evidence="1">
    <location>
        <begin position="108"/>
        <end position="130"/>
    </location>
</feature>
<evidence type="ECO:0000313" key="4">
    <source>
        <dbReference type="Proteomes" id="UP000766904"/>
    </source>
</evidence>
<keyword evidence="2" id="KW-0812">Transmembrane</keyword>
<sequence length="180" mass="19400">MSSAVIQWLRGLWRFYLEYTQTRLHAATAAAFAIFGLLVFVDPLFAALAIASYVLPPVVMYVLADDPIDEYVRDERPADADESSAEAMLARDASRLAGETTTDGGAGETDRSTPADESRLADERKSVDTDSDHDDGDTDFDSDDGDTDSDSDDGDTDSDRDDGDTDSDSDDGDTDSDSDS</sequence>
<proteinExistence type="predicted"/>
<dbReference type="RefSeq" id="WP_148858822.1">
    <property type="nucleotide sequence ID" value="NZ_PHNJ01000008.1"/>
</dbReference>
<evidence type="ECO:0000256" key="1">
    <source>
        <dbReference type="SAM" id="MobiDB-lite"/>
    </source>
</evidence>
<dbReference type="Proteomes" id="UP000766904">
    <property type="component" value="Unassembled WGS sequence"/>
</dbReference>
<dbReference type="AlphaFoldDB" id="A0A8J8TPP9"/>
<keyword evidence="2" id="KW-1133">Transmembrane helix</keyword>
<dbReference type="EMBL" id="PHNJ01000008">
    <property type="protein sequence ID" value="TYL37658.1"/>
    <property type="molecule type" value="Genomic_DNA"/>
</dbReference>
<comment type="caution">
    <text evidence="3">The sequence shown here is derived from an EMBL/GenBank/DDBJ whole genome shotgun (WGS) entry which is preliminary data.</text>
</comment>
<reference evidence="3" key="1">
    <citation type="submission" date="2017-11" db="EMBL/GenBank/DDBJ databases">
        <authorList>
            <person name="Kajale S.C."/>
            <person name="Sharma A."/>
        </authorList>
    </citation>
    <scope>NUCLEOTIDE SEQUENCE</scope>
    <source>
        <strain evidence="3">LS1_42</strain>
    </source>
</reference>
<feature type="region of interest" description="Disordered" evidence="1">
    <location>
        <begin position="75"/>
        <end position="180"/>
    </location>
</feature>
<dbReference type="OrthoDB" id="214923at2157"/>
<feature type="compositionally biased region" description="Acidic residues" evidence="1">
    <location>
        <begin position="131"/>
        <end position="180"/>
    </location>
</feature>
<name>A0A8J8TPP9_9EURY</name>